<organism evidence="1 2">
    <name type="scientific">Decorospora gaudefroyi</name>
    <dbReference type="NCBI Taxonomy" id="184978"/>
    <lineage>
        <taxon>Eukaryota</taxon>
        <taxon>Fungi</taxon>
        <taxon>Dikarya</taxon>
        <taxon>Ascomycota</taxon>
        <taxon>Pezizomycotina</taxon>
        <taxon>Dothideomycetes</taxon>
        <taxon>Pleosporomycetidae</taxon>
        <taxon>Pleosporales</taxon>
        <taxon>Pleosporineae</taxon>
        <taxon>Pleosporaceae</taxon>
        <taxon>Decorospora</taxon>
    </lineage>
</organism>
<dbReference type="Proteomes" id="UP000800040">
    <property type="component" value="Unassembled WGS sequence"/>
</dbReference>
<dbReference type="EMBL" id="ML975264">
    <property type="protein sequence ID" value="KAF1837234.1"/>
    <property type="molecule type" value="Genomic_DNA"/>
</dbReference>
<dbReference type="AlphaFoldDB" id="A0A6A5KS29"/>
<evidence type="ECO:0000313" key="1">
    <source>
        <dbReference type="EMBL" id="KAF1837234.1"/>
    </source>
</evidence>
<sequence length="90" mass="10610">MLWLRFLVFRMRNAREEFMGTESPYLMLDQLAMQPDHPDGGAAKLMLYWELRKEDQEGLVINLDATSVGRPMNEKRRFKLVGVVERDRVP</sequence>
<accession>A0A6A5KS29</accession>
<evidence type="ECO:0000313" key="2">
    <source>
        <dbReference type="Proteomes" id="UP000800040"/>
    </source>
</evidence>
<dbReference type="OrthoDB" id="410198at2759"/>
<name>A0A6A5KS29_9PLEO</name>
<gene>
    <name evidence="1" type="ORF">BDW02DRAFT_566284</name>
</gene>
<proteinExistence type="predicted"/>
<keyword evidence="2" id="KW-1185">Reference proteome</keyword>
<protein>
    <submittedName>
        <fullName evidence="1">Uncharacterized protein</fullName>
    </submittedName>
</protein>
<reference evidence="1" key="1">
    <citation type="submission" date="2020-01" db="EMBL/GenBank/DDBJ databases">
        <authorList>
            <consortium name="DOE Joint Genome Institute"/>
            <person name="Haridas S."/>
            <person name="Albert R."/>
            <person name="Binder M."/>
            <person name="Bloem J."/>
            <person name="Labutti K."/>
            <person name="Salamov A."/>
            <person name="Andreopoulos B."/>
            <person name="Baker S.E."/>
            <person name="Barry K."/>
            <person name="Bills G."/>
            <person name="Bluhm B.H."/>
            <person name="Cannon C."/>
            <person name="Castanera R."/>
            <person name="Culley D.E."/>
            <person name="Daum C."/>
            <person name="Ezra D."/>
            <person name="Gonzalez J.B."/>
            <person name="Henrissat B."/>
            <person name="Kuo A."/>
            <person name="Liang C."/>
            <person name="Lipzen A."/>
            <person name="Lutzoni F."/>
            <person name="Magnuson J."/>
            <person name="Mondo S."/>
            <person name="Nolan M."/>
            <person name="Ohm R."/>
            <person name="Pangilinan J."/>
            <person name="Park H.-J."/>
            <person name="Ramirez L."/>
            <person name="Alfaro M."/>
            <person name="Sun H."/>
            <person name="Tritt A."/>
            <person name="Yoshinaga Y."/>
            <person name="Zwiers L.-H."/>
            <person name="Turgeon B.G."/>
            <person name="Goodwin S.B."/>
            <person name="Spatafora J.W."/>
            <person name="Crous P.W."/>
            <person name="Grigoriev I.V."/>
        </authorList>
    </citation>
    <scope>NUCLEOTIDE SEQUENCE</scope>
    <source>
        <strain evidence="1">P77</strain>
    </source>
</reference>